<accession>A0A0N4UYN2</accession>
<dbReference type="EMBL" id="UXUI01007374">
    <property type="protein sequence ID" value="VDD87261.1"/>
    <property type="molecule type" value="Genomic_DNA"/>
</dbReference>
<dbReference type="WBParaSite" id="EVEC_0000269601-mRNA-1">
    <property type="protein sequence ID" value="EVEC_0000269601-mRNA-1"/>
    <property type="gene ID" value="EVEC_0000269601"/>
</dbReference>
<evidence type="ECO:0000256" key="1">
    <source>
        <dbReference type="SAM" id="MobiDB-lite"/>
    </source>
</evidence>
<gene>
    <name evidence="2" type="ORF">EVEC_LOCUS2404</name>
</gene>
<dbReference type="AlphaFoldDB" id="A0A0N4UYN2"/>
<evidence type="ECO:0000313" key="3">
    <source>
        <dbReference type="Proteomes" id="UP000274131"/>
    </source>
</evidence>
<evidence type="ECO:0000313" key="2">
    <source>
        <dbReference type="EMBL" id="VDD87261.1"/>
    </source>
</evidence>
<organism evidence="4">
    <name type="scientific">Enterobius vermicularis</name>
    <name type="common">Human pinworm</name>
    <dbReference type="NCBI Taxonomy" id="51028"/>
    <lineage>
        <taxon>Eukaryota</taxon>
        <taxon>Metazoa</taxon>
        <taxon>Ecdysozoa</taxon>
        <taxon>Nematoda</taxon>
        <taxon>Chromadorea</taxon>
        <taxon>Rhabditida</taxon>
        <taxon>Spirurina</taxon>
        <taxon>Oxyuridomorpha</taxon>
        <taxon>Oxyuroidea</taxon>
        <taxon>Oxyuridae</taxon>
        <taxon>Enterobius</taxon>
    </lineage>
</organism>
<reference evidence="4" key="1">
    <citation type="submission" date="2017-02" db="UniProtKB">
        <authorList>
            <consortium name="WormBaseParasite"/>
        </authorList>
    </citation>
    <scope>IDENTIFICATION</scope>
</reference>
<feature type="region of interest" description="Disordered" evidence="1">
    <location>
        <begin position="49"/>
        <end position="70"/>
    </location>
</feature>
<protein>
    <submittedName>
        <fullName evidence="4">ZM domain-containing protein</fullName>
    </submittedName>
</protein>
<name>A0A0N4UYN2_ENTVE</name>
<reference evidence="2 3" key="2">
    <citation type="submission" date="2018-10" db="EMBL/GenBank/DDBJ databases">
        <authorList>
            <consortium name="Pathogen Informatics"/>
        </authorList>
    </citation>
    <scope>NUCLEOTIDE SEQUENCE [LARGE SCALE GENOMIC DNA]</scope>
</reference>
<proteinExistence type="predicted"/>
<evidence type="ECO:0000313" key="4">
    <source>
        <dbReference type="WBParaSite" id="EVEC_0000269601-mRNA-1"/>
    </source>
</evidence>
<sequence>MKKPPEHYYGFKRQLPFSKVTLQAQNRQHMRMPNSGLDLARTVPVKLYSNTSESSSLESSMPYHYPSSSE</sequence>
<keyword evidence="3" id="KW-1185">Reference proteome</keyword>
<dbReference type="Proteomes" id="UP000274131">
    <property type="component" value="Unassembled WGS sequence"/>
</dbReference>